<keyword evidence="3" id="KW-1185">Reference proteome</keyword>
<feature type="region of interest" description="Disordered" evidence="1">
    <location>
        <begin position="216"/>
        <end position="237"/>
    </location>
</feature>
<evidence type="ECO:0000313" key="3">
    <source>
        <dbReference type="Proteomes" id="UP000554520"/>
    </source>
</evidence>
<organism evidence="2 3">
    <name type="scientific">Phyllobacterium trifolii</name>
    <dbReference type="NCBI Taxonomy" id="300193"/>
    <lineage>
        <taxon>Bacteria</taxon>
        <taxon>Pseudomonadati</taxon>
        <taxon>Pseudomonadota</taxon>
        <taxon>Alphaproteobacteria</taxon>
        <taxon>Hyphomicrobiales</taxon>
        <taxon>Phyllobacteriaceae</taxon>
        <taxon>Phyllobacterium</taxon>
    </lineage>
</organism>
<dbReference type="AlphaFoldDB" id="A0A839U2L7"/>
<evidence type="ECO:0000256" key="1">
    <source>
        <dbReference type="SAM" id="MobiDB-lite"/>
    </source>
</evidence>
<proteinExistence type="predicted"/>
<feature type="compositionally biased region" description="Basic and acidic residues" evidence="1">
    <location>
        <begin position="276"/>
        <end position="287"/>
    </location>
</feature>
<feature type="region of interest" description="Disordered" evidence="1">
    <location>
        <begin position="276"/>
        <end position="306"/>
    </location>
</feature>
<evidence type="ECO:0000313" key="2">
    <source>
        <dbReference type="EMBL" id="MBB3144888.1"/>
    </source>
</evidence>
<reference evidence="2 3" key="1">
    <citation type="submission" date="2020-08" db="EMBL/GenBank/DDBJ databases">
        <title>Genomic Encyclopedia of Type Strains, Phase III (KMG-III): the genomes of soil and plant-associated and newly described type strains.</title>
        <authorList>
            <person name="Whitman W."/>
        </authorList>
    </citation>
    <scope>NUCLEOTIDE SEQUENCE [LARGE SCALE GENOMIC DNA]</scope>
    <source>
        <strain evidence="2 3">CECT 7015</strain>
    </source>
</reference>
<feature type="compositionally biased region" description="Basic and acidic residues" evidence="1">
    <location>
        <begin position="294"/>
        <end position="305"/>
    </location>
</feature>
<protein>
    <submittedName>
        <fullName evidence="2">Chromosome segregation ATPase</fullName>
    </submittedName>
</protein>
<sequence length="347" mass="38136">MSKAAATDLIIKLPAVMTAETFTNDEEFEKLYSAVKEAVSKHVPDTSTKTGRDAVKSLAYKVAQTKVALVKQGKALTEGWRNQTTKVNAACNTIEERLDALRDEVRKPVDDWEKIEEDRVDAHKEKLQSLIDLSKVGLGRTVAEYRELLATAEQTQLGATWEEFAAQASLAREDAIETLTRMLKIAEKQEADAAELEKLRAKDAEREAADAERLAAENAAKAEAEQAEARKVEDERIANEARQKALDEAAERVADAERKAAKADADAKQAIADAAAKVEDDRRKAADEQAAAEAEQKRRDDDKAHRQTVNRAIVSELVDCSDITADQAQQIVIAIVSGLVPNVTLKY</sequence>
<accession>A0A839U2L7</accession>
<name>A0A839U2L7_9HYPH</name>
<dbReference type="EMBL" id="JACHXN010000003">
    <property type="protein sequence ID" value="MBB3144888.1"/>
    <property type="molecule type" value="Genomic_DNA"/>
</dbReference>
<comment type="caution">
    <text evidence="2">The sequence shown here is derived from an EMBL/GenBank/DDBJ whole genome shotgun (WGS) entry which is preliminary data.</text>
</comment>
<dbReference type="RefSeq" id="WP_246410859.1">
    <property type="nucleotide sequence ID" value="NZ_JACHXN010000003.1"/>
</dbReference>
<gene>
    <name evidence="2" type="ORF">FHS21_001289</name>
</gene>
<dbReference type="Proteomes" id="UP000554520">
    <property type="component" value="Unassembled WGS sequence"/>
</dbReference>